<dbReference type="SUPFAM" id="SSF57783">
    <property type="entry name" value="Zinc beta-ribbon"/>
    <property type="match status" value="1"/>
</dbReference>
<keyword evidence="6" id="KW-0804">Transcription</keyword>
<evidence type="ECO:0000256" key="1">
    <source>
        <dbReference type="ARBA" id="ARBA00022478"/>
    </source>
</evidence>
<dbReference type="InterPro" id="IPR009270">
    <property type="entry name" value="DUF927"/>
</dbReference>
<protein>
    <submittedName>
        <fullName evidence="8">DUF927 domain-containing protein</fullName>
    </submittedName>
</protein>
<keyword evidence="5" id="KW-0235">DNA replication</keyword>
<proteinExistence type="predicted"/>
<evidence type="ECO:0000256" key="4">
    <source>
        <dbReference type="ARBA" id="ARBA00022695"/>
    </source>
</evidence>
<dbReference type="EMBL" id="CP133647">
    <property type="protein sequence ID" value="WNH00657.1"/>
    <property type="molecule type" value="Genomic_DNA"/>
</dbReference>
<dbReference type="InterPro" id="IPR034154">
    <property type="entry name" value="TOPRIM_DnaG/twinkle"/>
</dbReference>
<dbReference type="CDD" id="cd01029">
    <property type="entry name" value="TOPRIM_primases"/>
    <property type="match status" value="1"/>
</dbReference>
<dbReference type="Proteomes" id="UP001300348">
    <property type="component" value="Chromosome"/>
</dbReference>
<keyword evidence="3" id="KW-0808">Transferase</keyword>
<dbReference type="RefSeq" id="WP_189760820.1">
    <property type="nucleotide sequence ID" value="NZ_CAWPOC010000039.1"/>
</dbReference>
<keyword evidence="4" id="KW-0548">Nucleotidyltransferase</keyword>
<dbReference type="Pfam" id="PF08273">
    <property type="entry name" value="Zn_Ribbon_Prim"/>
    <property type="match status" value="1"/>
</dbReference>
<gene>
    <name evidence="8" type="ORF">QL112_012305</name>
</gene>
<dbReference type="GeneID" id="88856352"/>
<accession>A0ABY9XDI2</accession>
<dbReference type="Gene3D" id="3.90.580.10">
    <property type="entry name" value="Zinc finger, CHC2-type domain"/>
    <property type="match status" value="1"/>
</dbReference>
<name>A0ABY9XDI2_9GAMM</name>
<feature type="domain" description="DNA primase/helicase Gp4 N-terminal Bacteriophage T7-like" evidence="7">
    <location>
        <begin position="32"/>
        <end position="71"/>
    </location>
</feature>
<evidence type="ECO:0000256" key="2">
    <source>
        <dbReference type="ARBA" id="ARBA00022515"/>
    </source>
</evidence>
<dbReference type="InterPro" id="IPR013237">
    <property type="entry name" value="Phage_T7_Gp4_N"/>
</dbReference>
<keyword evidence="2" id="KW-0639">Primosome</keyword>
<dbReference type="InterPro" id="IPR006171">
    <property type="entry name" value="TOPRIM_dom"/>
</dbReference>
<dbReference type="PROSITE" id="PS51257">
    <property type="entry name" value="PROKAR_LIPOPROTEIN"/>
    <property type="match status" value="1"/>
</dbReference>
<evidence type="ECO:0000313" key="9">
    <source>
        <dbReference type="Proteomes" id="UP001300348"/>
    </source>
</evidence>
<evidence type="ECO:0000256" key="6">
    <source>
        <dbReference type="ARBA" id="ARBA00023163"/>
    </source>
</evidence>
<evidence type="ECO:0000259" key="7">
    <source>
        <dbReference type="SMART" id="SM00778"/>
    </source>
</evidence>
<dbReference type="InterPro" id="IPR036977">
    <property type="entry name" value="DNA_primase_Znf_CHC2"/>
</dbReference>
<evidence type="ECO:0000313" key="8">
    <source>
        <dbReference type="EMBL" id="WNH00657.1"/>
    </source>
</evidence>
<evidence type="ECO:0000256" key="3">
    <source>
        <dbReference type="ARBA" id="ARBA00022679"/>
    </source>
</evidence>
<evidence type="ECO:0000256" key="5">
    <source>
        <dbReference type="ARBA" id="ARBA00022705"/>
    </source>
</evidence>
<dbReference type="Pfam" id="PF06048">
    <property type="entry name" value="DUF927"/>
    <property type="match status" value="1"/>
</dbReference>
<reference evidence="8 9" key="1">
    <citation type="journal article" date="2023" name="Access Microbiol">
        <title>The genome of a steinernematid-associated Pseudomonas piscis bacterium encodes the biosynthesis of insect toxins.</title>
        <authorList>
            <person name="Awori R.M."/>
            <person name="Hendre P."/>
            <person name="Amugune N.O."/>
        </authorList>
    </citation>
    <scope>NUCLEOTIDE SEQUENCE [LARGE SCALE GENOMIC DNA]</scope>
    <source>
        <strain evidence="8 9">97</strain>
    </source>
</reference>
<sequence length="905" mass="98949">MKSIDVRSVKTAAQGQWQGVLAACGVDVPAKGKHGACPICGGTDRFHFMDDHDNGDWHCRQCDNPNYGDGFDLLMRAKGITITEAVKAASEALVPPLPEPKPARKEAPKSEAPPIAEKVNKLLAQSVFGQSDYLTKKGLQCPDQKLLKDGSLLLVTQVLDGTITGAQVIKPNGEKRLVSGTRKKGSFIPLSPITGTPDTIIITEGYATALTVNQLHEGLILAAIDEGNLSTVAGLVRERWSEAKIILAADNDWHTPDELDDKGKPKKNVGKIAAEKTARAINGWVSLPPTEHKADWDDYRQQNGIEAAKQAFSNGLYPVGKKEPMSVVINLEAYREKEQDPLIPFVDVRNEGIFYVTPKLDKETGEIVKSEQWLCSRVEVIGTGIDENDERYLIVRWEATGNKEPITKGIASADIGEREGWRILKAGGVQVTTKSHLRATLADWLIRSHTRDIWSITAKSGWHEGAYIMPDGSVIGIPRQPVLFNGGSASANAYTVSGTPESWREHVATLANNNPFMMLGIATALAAPLAGIVGADGFGIHLYAQSTAGKTTTADIATSLYGEPDKQRLTWYGTALGIANEALAHNDGLLSLDEVGQGANPKHVHMSAYTLFNGKGKIQGAKEGGNRPMASWRTVAISTGEKDIPTFLIEAGIKINAGQLVRLLNIPMERAKELHGLENGKAHADALKQGCREHHGAAGRKWIDYLSSHQKEARQAYIDAQTRWGKLIPESYGEQVQRVSDRFAVLEAAMLLGRVVTGWSERECRDALQYIFNVWVAEFGTGNKELEQIVEQAVSFLNVHGMSRYAPLPYDERDLPIRDLAGYREKKGVHDDAPIVFYTLPGTFKQEIAKGFNVDMFADTLVKNGILRKPASGRSFQGKTPRLKHLGGIQQRAYIMVLVPEPDDE</sequence>
<dbReference type="Pfam" id="PF13362">
    <property type="entry name" value="Toprim_3"/>
    <property type="match status" value="1"/>
</dbReference>
<dbReference type="Gene3D" id="3.40.1360.10">
    <property type="match status" value="1"/>
</dbReference>
<organism evidence="8 9">
    <name type="scientific">Xenorhabdus griffiniae</name>
    <dbReference type="NCBI Taxonomy" id="351672"/>
    <lineage>
        <taxon>Bacteria</taxon>
        <taxon>Pseudomonadati</taxon>
        <taxon>Pseudomonadota</taxon>
        <taxon>Gammaproteobacteria</taxon>
        <taxon>Enterobacterales</taxon>
        <taxon>Morganellaceae</taxon>
        <taxon>Xenorhabdus</taxon>
    </lineage>
</organism>
<keyword evidence="1" id="KW-0240">DNA-directed RNA polymerase</keyword>
<keyword evidence="9" id="KW-1185">Reference proteome</keyword>
<dbReference type="SMART" id="SM00778">
    <property type="entry name" value="Prim_Zn_Ribbon"/>
    <property type="match status" value="1"/>
</dbReference>